<dbReference type="InterPro" id="IPR036097">
    <property type="entry name" value="HisK_dim/P_sf"/>
</dbReference>
<dbReference type="SUPFAM" id="SSF55874">
    <property type="entry name" value="ATPase domain of HSP90 chaperone/DNA topoisomerase II/histidine kinase"/>
    <property type="match status" value="1"/>
</dbReference>
<dbReference type="InterPro" id="IPR036890">
    <property type="entry name" value="HATPase_C_sf"/>
</dbReference>
<dbReference type="OrthoDB" id="8552871at2"/>
<dbReference type="InterPro" id="IPR004358">
    <property type="entry name" value="Sig_transdc_His_kin-like_C"/>
</dbReference>
<dbReference type="EC" id="2.7.13.3" evidence="3"/>
<dbReference type="PRINTS" id="PR00344">
    <property type="entry name" value="BCTRLSENSOR"/>
</dbReference>
<feature type="domain" description="PAC" evidence="10">
    <location>
        <begin position="99"/>
        <end position="151"/>
    </location>
</feature>
<dbReference type="Gene3D" id="3.30.450.20">
    <property type="entry name" value="PAS domain"/>
    <property type="match status" value="1"/>
</dbReference>
<dbReference type="InterPro" id="IPR003594">
    <property type="entry name" value="HATPase_dom"/>
</dbReference>
<dbReference type="Pfam" id="PF00512">
    <property type="entry name" value="HisKA"/>
    <property type="match status" value="1"/>
</dbReference>
<evidence type="ECO:0000256" key="1">
    <source>
        <dbReference type="ARBA" id="ARBA00000085"/>
    </source>
</evidence>
<dbReference type="SMART" id="SM00091">
    <property type="entry name" value="PAS"/>
    <property type="match status" value="1"/>
</dbReference>
<dbReference type="PROSITE" id="PS50113">
    <property type="entry name" value="PAC"/>
    <property type="match status" value="1"/>
</dbReference>
<comment type="catalytic activity">
    <reaction evidence="1">
        <text>ATP + protein L-histidine = ADP + protein N-phospho-L-histidine.</text>
        <dbReference type="EC" id="2.7.13.3"/>
    </reaction>
</comment>
<feature type="region of interest" description="Disordered" evidence="7">
    <location>
        <begin position="366"/>
        <end position="394"/>
    </location>
</feature>
<organism evidence="11 12">
    <name type="scientific">Ramlibacter henchirensis</name>
    <dbReference type="NCBI Taxonomy" id="204072"/>
    <lineage>
        <taxon>Bacteria</taxon>
        <taxon>Pseudomonadati</taxon>
        <taxon>Pseudomonadota</taxon>
        <taxon>Betaproteobacteria</taxon>
        <taxon>Burkholderiales</taxon>
        <taxon>Comamonadaceae</taxon>
        <taxon>Ramlibacter</taxon>
    </lineage>
</organism>
<feature type="domain" description="Histidine kinase" evidence="8">
    <location>
        <begin position="169"/>
        <end position="386"/>
    </location>
</feature>
<evidence type="ECO:0000256" key="2">
    <source>
        <dbReference type="ARBA" id="ARBA00004429"/>
    </source>
</evidence>
<dbReference type="GO" id="GO:0000155">
    <property type="term" value="F:phosphorelay sensor kinase activity"/>
    <property type="evidence" value="ECO:0007669"/>
    <property type="project" value="InterPro"/>
</dbReference>
<comment type="subcellular location">
    <subcellularLocation>
        <location evidence="2">Cell inner membrane</location>
        <topology evidence="2">Multi-pass membrane protein</topology>
    </subcellularLocation>
</comment>
<proteinExistence type="predicted"/>
<evidence type="ECO:0000259" key="9">
    <source>
        <dbReference type="PROSITE" id="PS50112"/>
    </source>
</evidence>
<dbReference type="AlphaFoldDB" id="A0A4Z0C3R0"/>
<keyword evidence="12" id="KW-1185">Reference proteome</keyword>
<feature type="domain" description="PAS" evidence="9">
    <location>
        <begin position="24"/>
        <end position="95"/>
    </location>
</feature>
<dbReference type="InterPro" id="IPR035965">
    <property type="entry name" value="PAS-like_dom_sf"/>
</dbReference>
<dbReference type="InterPro" id="IPR005467">
    <property type="entry name" value="His_kinase_dom"/>
</dbReference>
<accession>A0A4Z0C3R0</accession>
<dbReference type="InterPro" id="IPR000700">
    <property type="entry name" value="PAS-assoc_C"/>
</dbReference>
<keyword evidence="4" id="KW-0597">Phosphoprotein</keyword>
<dbReference type="SUPFAM" id="SSF55785">
    <property type="entry name" value="PYP-like sensor domain (PAS domain)"/>
    <property type="match status" value="1"/>
</dbReference>
<dbReference type="PANTHER" id="PTHR43547:SF2">
    <property type="entry name" value="HYBRID SIGNAL TRANSDUCTION HISTIDINE KINASE C"/>
    <property type="match status" value="1"/>
</dbReference>
<dbReference type="CDD" id="cd00082">
    <property type="entry name" value="HisKA"/>
    <property type="match status" value="1"/>
</dbReference>
<dbReference type="Proteomes" id="UP000298180">
    <property type="component" value="Unassembled WGS sequence"/>
</dbReference>
<evidence type="ECO:0000256" key="7">
    <source>
        <dbReference type="SAM" id="MobiDB-lite"/>
    </source>
</evidence>
<dbReference type="SMART" id="SM00387">
    <property type="entry name" value="HATPase_c"/>
    <property type="match status" value="1"/>
</dbReference>
<evidence type="ECO:0000256" key="4">
    <source>
        <dbReference type="ARBA" id="ARBA00022553"/>
    </source>
</evidence>
<keyword evidence="5" id="KW-0808">Transferase</keyword>
<dbReference type="EMBL" id="SMLM01000001">
    <property type="protein sequence ID" value="TFZ06163.1"/>
    <property type="molecule type" value="Genomic_DNA"/>
</dbReference>
<sequence length="394" mass="43555">MAGTSSQANGLNWPALPMDLHPLLESALPKLLSHSREYALIVLDAAGRIVQWLGASQQLMGFSAEEMIGRHAGEIFISPDREKGFDELEMAIARESGRCEDDRWHVRKDGARIWVSGSMEAVREESGAVVGYVKVMRDRTDLRIHVDRLESRLLDCEAAAQRTRAFLRTLGHEMRNPLAPLRNASTIIQRTNDDPRADKAVEIILGQIEVLTRLADDLMEVSRLDARKVRLDLQRHDLRVLLRETHDAFRQSAHEKGLNLILMVPKGPLWVDVDRPKFHQAASNLVSNAIKYTPRGGKVWIKATQEGRDVLMRVEDTGLGISAELLPRLFELFSRGAAAEEAAPGGMGIGLSVVRELIDLHGGSVEARSSGAGKGSEFTVRLPGVDTQGQHIDG</sequence>
<evidence type="ECO:0000313" key="11">
    <source>
        <dbReference type="EMBL" id="TFZ06163.1"/>
    </source>
</evidence>
<dbReference type="CDD" id="cd00130">
    <property type="entry name" value="PAS"/>
    <property type="match status" value="1"/>
</dbReference>
<dbReference type="FunFam" id="3.30.565.10:FF:000006">
    <property type="entry name" value="Sensor histidine kinase WalK"/>
    <property type="match status" value="1"/>
</dbReference>
<dbReference type="Pfam" id="PF13426">
    <property type="entry name" value="PAS_9"/>
    <property type="match status" value="1"/>
</dbReference>
<evidence type="ECO:0000313" key="12">
    <source>
        <dbReference type="Proteomes" id="UP000298180"/>
    </source>
</evidence>
<dbReference type="GO" id="GO:0005886">
    <property type="term" value="C:plasma membrane"/>
    <property type="evidence" value="ECO:0007669"/>
    <property type="project" value="UniProtKB-SubCell"/>
</dbReference>
<dbReference type="Gene3D" id="1.10.287.130">
    <property type="match status" value="1"/>
</dbReference>
<dbReference type="InterPro" id="IPR000014">
    <property type="entry name" value="PAS"/>
</dbReference>
<evidence type="ECO:0000259" key="10">
    <source>
        <dbReference type="PROSITE" id="PS50113"/>
    </source>
</evidence>
<evidence type="ECO:0000256" key="3">
    <source>
        <dbReference type="ARBA" id="ARBA00012438"/>
    </source>
</evidence>
<dbReference type="NCBIfam" id="TIGR00229">
    <property type="entry name" value="sensory_box"/>
    <property type="match status" value="1"/>
</dbReference>
<keyword evidence="6 11" id="KW-0418">Kinase</keyword>
<dbReference type="Pfam" id="PF02518">
    <property type="entry name" value="HATPase_c"/>
    <property type="match status" value="1"/>
</dbReference>
<comment type="caution">
    <text evidence="11">The sequence shown here is derived from an EMBL/GenBank/DDBJ whole genome shotgun (WGS) entry which is preliminary data.</text>
</comment>
<reference evidence="11 12" key="1">
    <citation type="submission" date="2019-03" db="EMBL/GenBank/DDBJ databases">
        <title>Ramlibacter henchirensis DSM 14656, whole genome shotgun sequence.</title>
        <authorList>
            <person name="Zhang X."/>
            <person name="Feng G."/>
            <person name="Zhu H."/>
        </authorList>
    </citation>
    <scope>NUCLEOTIDE SEQUENCE [LARGE SCALE GENOMIC DNA]</scope>
    <source>
        <strain evidence="11 12">DSM 14656</strain>
    </source>
</reference>
<evidence type="ECO:0000256" key="6">
    <source>
        <dbReference type="ARBA" id="ARBA00022777"/>
    </source>
</evidence>
<dbReference type="InterPro" id="IPR003661">
    <property type="entry name" value="HisK_dim/P_dom"/>
</dbReference>
<dbReference type="PANTHER" id="PTHR43547">
    <property type="entry name" value="TWO-COMPONENT HISTIDINE KINASE"/>
    <property type="match status" value="1"/>
</dbReference>
<evidence type="ECO:0000259" key="8">
    <source>
        <dbReference type="PROSITE" id="PS50109"/>
    </source>
</evidence>
<name>A0A4Z0C3R0_9BURK</name>
<dbReference type="SUPFAM" id="SSF47384">
    <property type="entry name" value="Homodimeric domain of signal transducing histidine kinase"/>
    <property type="match status" value="1"/>
</dbReference>
<evidence type="ECO:0000256" key="5">
    <source>
        <dbReference type="ARBA" id="ARBA00022679"/>
    </source>
</evidence>
<dbReference type="PROSITE" id="PS50109">
    <property type="entry name" value="HIS_KIN"/>
    <property type="match status" value="1"/>
</dbReference>
<dbReference type="Gene3D" id="3.30.565.10">
    <property type="entry name" value="Histidine kinase-like ATPase, C-terminal domain"/>
    <property type="match status" value="1"/>
</dbReference>
<protein>
    <recommendedName>
        <fullName evidence="3">histidine kinase</fullName>
        <ecNumber evidence="3">2.7.13.3</ecNumber>
    </recommendedName>
</protein>
<dbReference type="PROSITE" id="PS50112">
    <property type="entry name" value="PAS"/>
    <property type="match status" value="1"/>
</dbReference>
<dbReference type="SMART" id="SM00388">
    <property type="entry name" value="HisKA"/>
    <property type="match status" value="1"/>
</dbReference>
<gene>
    <name evidence="11" type="ORF">EZ313_05835</name>
</gene>